<gene>
    <name evidence="8 12" type="primary">rimO</name>
    <name evidence="12" type="ORF">DXT99_17840</name>
</gene>
<dbReference type="GO" id="GO:0046872">
    <property type="term" value="F:metal ion binding"/>
    <property type="evidence" value="ECO:0007669"/>
    <property type="project" value="UniProtKB-KW"/>
</dbReference>
<evidence type="ECO:0000256" key="2">
    <source>
        <dbReference type="ARBA" id="ARBA00022490"/>
    </source>
</evidence>
<keyword evidence="3 8" id="KW-0808">Transferase</keyword>
<dbReference type="Gene3D" id="2.40.50.140">
    <property type="entry name" value="Nucleic acid-binding proteins"/>
    <property type="match status" value="1"/>
</dbReference>
<dbReference type="PROSITE" id="PS50926">
    <property type="entry name" value="TRAM"/>
    <property type="match status" value="1"/>
</dbReference>
<organism evidence="12 13">
    <name type="scientific">Pontibacter diazotrophicus</name>
    <dbReference type="NCBI Taxonomy" id="1400979"/>
    <lineage>
        <taxon>Bacteria</taxon>
        <taxon>Pseudomonadati</taxon>
        <taxon>Bacteroidota</taxon>
        <taxon>Cytophagia</taxon>
        <taxon>Cytophagales</taxon>
        <taxon>Hymenobacteraceae</taxon>
        <taxon>Pontibacter</taxon>
    </lineage>
</organism>
<evidence type="ECO:0000256" key="8">
    <source>
        <dbReference type="HAMAP-Rule" id="MF_01865"/>
    </source>
</evidence>
<name>A0A3D8L949_9BACT</name>
<dbReference type="PROSITE" id="PS51918">
    <property type="entry name" value="RADICAL_SAM"/>
    <property type="match status" value="1"/>
</dbReference>
<dbReference type="PROSITE" id="PS51449">
    <property type="entry name" value="MTTASE_N"/>
    <property type="match status" value="1"/>
</dbReference>
<dbReference type="GO" id="GO:0005840">
    <property type="term" value="C:ribosome"/>
    <property type="evidence" value="ECO:0007669"/>
    <property type="project" value="UniProtKB-KW"/>
</dbReference>
<dbReference type="Pfam" id="PF00919">
    <property type="entry name" value="UPF0004"/>
    <property type="match status" value="1"/>
</dbReference>
<keyword evidence="12" id="KW-0689">Ribosomal protein</keyword>
<dbReference type="HAMAP" id="MF_01865">
    <property type="entry name" value="MTTase_RimO"/>
    <property type="match status" value="1"/>
</dbReference>
<dbReference type="InterPro" id="IPR023404">
    <property type="entry name" value="rSAM_horseshoe"/>
</dbReference>
<dbReference type="InterPro" id="IPR007197">
    <property type="entry name" value="rSAM"/>
</dbReference>
<comment type="catalytic activity">
    <reaction evidence="8">
        <text>L-aspartate(89)-[ribosomal protein uS12]-hydrogen + (sulfur carrier)-SH + AH2 + 2 S-adenosyl-L-methionine = 3-methylsulfanyl-L-aspartate(89)-[ribosomal protein uS12]-hydrogen + (sulfur carrier)-H + 5'-deoxyadenosine + L-methionine + A + S-adenosyl-L-homocysteine + 2 H(+)</text>
        <dbReference type="Rhea" id="RHEA:37087"/>
        <dbReference type="Rhea" id="RHEA-COMP:10460"/>
        <dbReference type="Rhea" id="RHEA-COMP:10461"/>
        <dbReference type="Rhea" id="RHEA-COMP:14737"/>
        <dbReference type="Rhea" id="RHEA-COMP:14739"/>
        <dbReference type="ChEBI" id="CHEBI:13193"/>
        <dbReference type="ChEBI" id="CHEBI:15378"/>
        <dbReference type="ChEBI" id="CHEBI:17319"/>
        <dbReference type="ChEBI" id="CHEBI:17499"/>
        <dbReference type="ChEBI" id="CHEBI:29917"/>
        <dbReference type="ChEBI" id="CHEBI:29961"/>
        <dbReference type="ChEBI" id="CHEBI:57844"/>
        <dbReference type="ChEBI" id="CHEBI:57856"/>
        <dbReference type="ChEBI" id="CHEBI:59789"/>
        <dbReference type="ChEBI" id="CHEBI:64428"/>
        <dbReference type="ChEBI" id="CHEBI:73599"/>
        <dbReference type="EC" id="2.8.4.4"/>
    </reaction>
</comment>
<dbReference type="InterPro" id="IPR013848">
    <property type="entry name" value="Methylthiotransferase_N"/>
</dbReference>
<feature type="binding site" evidence="8">
    <location>
        <position position="90"/>
    </location>
    <ligand>
        <name>[4Fe-4S] cluster</name>
        <dbReference type="ChEBI" id="CHEBI:49883"/>
        <label>1</label>
    </ligand>
</feature>
<evidence type="ECO:0000256" key="7">
    <source>
        <dbReference type="ARBA" id="ARBA00023014"/>
    </source>
</evidence>
<dbReference type="SFLD" id="SFLDS00029">
    <property type="entry name" value="Radical_SAM"/>
    <property type="match status" value="1"/>
</dbReference>
<dbReference type="PANTHER" id="PTHR43837">
    <property type="entry name" value="RIBOSOMAL PROTEIN S12 METHYLTHIOTRANSFERASE RIMO"/>
    <property type="match status" value="1"/>
</dbReference>
<evidence type="ECO:0000256" key="6">
    <source>
        <dbReference type="ARBA" id="ARBA00023004"/>
    </source>
</evidence>
<evidence type="ECO:0000256" key="5">
    <source>
        <dbReference type="ARBA" id="ARBA00022723"/>
    </source>
</evidence>
<evidence type="ECO:0000259" key="9">
    <source>
        <dbReference type="PROSITE" id="PS50926"/>
    </source>
</evidence>
<dbReference type="InterPro" id="IPR058240">
    <property type="entry name" value="rSAM_sf"/>
</dbReference>
<evidence type="ECO:0000313" key="13">
    <source>
        <dbReference type="Proteomes" id="UP000256708"/>
    </source>
</evidence>
<dbReference type="AlphaFoldDB" id="A0A3D8L949"/>
<dbReference type="NCBIfam" id="TIGR01125">
    <property type="entry name" value="30S ribosomal protein S12 methylthiotransferase RimO"/>
    <property type="match status" value="1"/>
</dbReference>
<dbReference type="FunFam" id="3.80.30.20:FF:000001">
    <property type="entry name" value="tRNA-2-methylthio-N(6)-dimethylallyladenosine synthase 2"/>
    <property type="match status" value="1"/>
</dbReference>
<keyword evidence="2 8" id="KW-0963">Cytoplasm</keyword>
<dbReference type="InterPro" id="IPR005839">
    <property type="entry name" value="Methylthiotransferase"/>
</dbReference>
<protein>
    <recommendedName>
        <fullName evidence="8">Ribosomal protein uS12 methylthiotransferase RimO</fullName>
        <shortName evidence="8">uS12 MTTase</shortName>
        <shortName evidence="8">uS12 methylthiotransferase</shortName>
        <ecNumber evidence="8">2.8.4.4</ecNumber>
    </recommendedName>
    <alternativeName>
        <fullName evidence="8">Ribosomal protein uS12 (aspartate-C(3))-methylthiotransferase</fullName>
    </alternativeName>
    <alternativeName>
        <fullName evidence="8">Ribosome maturation factor RimO</fullName>
    </alternativeName>
</protein>
<dbReference type="EMBL" id="QRGR01000020">
    <property type="protein sequence ID" value="RDV13887.1"/>
    <property type="molecule type" value="Genomic_DNA"/>
</dbReference>
<feature type="binding site" evidence="8">
    <location>
        <position position="158"/>
    </location>
    <ligand>
        <name>[4Fe-4S] cluster</name>
        <dbReference type="ChEBI" id="CHEBI:49883"/>
        <label>2</label>
        <note>4Fe-4S-S-AdoMet</note>
    </ligand>
</feature>
<comment type="similarity">
    <text evidence="8">Belongs to the methylthiotransferase family. RimO subfamily.</text>
</comment>
<feature type="domain" description="TRAM" evidence="9">
    <location>
        <begin position="370"/>
        <end position="437"/>
    </location>
</feature>
<feature type="binding site" evidence="8">
    <location>
        <position position="56"/>
    </location>
    <ligand>
        <name>[4Fe-4S] cluster</name>
        <dbReference type="ChEBI" id="CHEBI:49883"/>
        <label>1</label>
    </ligand>
</feature>
<comment type="subcellular location">
    <subcellularLocation>
        <location evidence="8">Cytoplasm</location>
    </subcellularLocation>
</comment>
<dbReference type="SFLD" id="SFLDG01082">
    <property type="entry name" value="B12-binding_domain_containing"/>
    <property type="match status" value="1"/>
</dbReference>
<dbReference type="InterPro" id="IPR038135">
    <property type="entry name" value="Methylthiotransferase_N_sf"/>
</dbReference>
<evidence type="ECO:0000256" key="4">
    <source>
        <dbReference type="ARBA" id="ARBA00022691"/>
    </source>
</evidence>
<reference evidence="13" key="1">
    <citation type="submission" date="2018-08" db="EMBL/GenBank/DDBJ databases">
        <authorList>
            <person name="Liu Z.-W."/>
            <person name="Du Z.-J."/>
        </authorList>
    </citation>
    <scope>NUCLEOTIDE SEQUENCE [LARGE SCALE GENOMIC DNA]</scope>
    <source>
        <strain evidence="13">H4X</strain>
    </source>
</reference>
<feature type="binding site" evidence="8">
    <location>
        <position position="155"/>
    </location>
    <ligand>
        <name>[4Fe-4S] cluster</name>
        <dbReference type="ChEBI" id="CHEBI:49883"/>
        <label>2</label>
        <note>4Fe-4S-S-AdoMet</note>
    </ligand>
</feature>
<dbReference type="RefSeq" id="WP_115566934.1">
    <property type="nucleotide sequence ID" value="NZ_QRGR01000020.1"/>
</dbReference>
<dbReference type="Gene3D" id="3.80.30.20">
    <property type="entry name" value="tm_1862 like domain"/>
    <property type="match status" value="1"/>
</dbReference>
<dbReference type="Proteomes" id="UP000256708">
    <property type="component" value="Unassembled WGS sequence"/>
</dbReference>
<dbReference type="OrthoDB" id="9805215at2"/>
<dbReference type="NCBIfam" id="TIGR00089">
    <property type="entry name" value="MiaB/RimO family radical SAM methylthiotransferase"/>
    <property type="match status" value="1"/>
</dbReference>
<dbReference type="GO" id="GO:0103039">
    <property type="term" value="F:protein methylthiotransferase activity"/>
    <property type="evidence" value="ECO:0007669"/>
    <property type="project" value="UniProtKB-EC"/>
</dbReference>
<evidence type="ECO:0000259" key="10">
    <source>
        <dbReference type="PROSITE" id="PS51449"/>
    </source>
</evidence>
<feature type="domain" description="MTTase N-terminal" evidence="10">
    <location>
        <begin position="9"/>
        <end position="127"/>
    </location>
</feature>
<dbReference type="SFLD" id="SFLDG01061">
    <property type="entry name" value="methylthiotransferase"/>
    <property type="match status" value="1"/>
</dbReference>
<dbReference type="GO" id="GO:0006400">
    <property type="term" value="P:tRNA modification"/>
    <property type="evidence" value="ECO:0007669"/>
    <property type="project" value="InterPro"/>
</dbReference>
<evidence type="ECO:0000259" key="11">
    <source>
        <dbReference type="PROSITE" id="PS51918"/>
    </source>
</evidence>
<dbReference type="InterPro" id="IPR002792">
    <property type="entry name" value="TRAM_dom"/>
</dbReference>
<dbReference type="PANTHER" id="PTHR43837:SF1">
    <property type="entry name" value="RIBOSOMAL PROTEIN US12 METHYLTHIOTRANSFERASE RIMO"/>
    <property type="match status" value="1"/>
</dbReference>
<keyword evidence="4 8" id="KW-0949">S-adenosyl-L-methionine</keyword>
<evidence type="ECO:0000313" key="12">
    <source>
        <dbReference type="EMBL" id="RDV13887.1"/>
    </source>
</evidence>
<dbReference type="InterPro" id="IPR005840">
    <property type="entry name" value="Ribosomal_uS12_MeSTrfase_RimO"/>
</dbReference>
<dbReference type="GO" id="GO:0035599">
    <property type="term" value="F:aspartic acid methylthiotransferase activity"/>
    <property type="evidence" value="ECO:0007669"/>
    <property type="project" value="TreeGrafter"/>
</dbReference>
<dbReference type="CDD" id="cd01335">
    <property type="entry name" value="Radical_SAM"/>
    <property type="match status" value="1"/>
</dbReference>
<keyword evidence="1 8" id="KW-0004">4Fe-4S</keyword>
<dbReference type="SUPFAM" id="SSF102114">
    <property type="entry name" value="Radical SAM enzymes"/>
    <property type="match status" value="1"/>
</dbReference>
<dbReference type="SFLD" id="SFLDF00274">
    <property type="entry name" value="ribosomal_protein_S12_methylth"/>
    <property type="match status" value="1"/>
</dbReference>
<sequence length="442" mass="50722">MKVRTLKKDKVNVITLGCSKNVVDSEVLMGQLRANEFDVAHESDKDDSNIIIVNTCGFIDNAKQESIDTILRYADAKEAGQIDKLYVTGCLSQRYKESLELEIPQVDAYFGTLELPQLLKKLDADYKHELIGERLLTTPSHFAYFKIAEGCNRPCSFCAIPLMRGKHVDRPIEDLVKEAKRLASMGTKELVLIAQDLTYYGLQHYGERKLADLLRNLSDVEGIEWIRMQYAYPSQFPMEVFDVMNERDNICKYLDMPLQHISDNMLKTMRRGISKRRTIELVDSIRQRVPDIALRTTLIAGHPGETDKDFQELYDWVEETKFDRLGIFTYSHEDNTHSFTLEDNVPEEVKQDRADAIMELQQGISVELNEEKIGKTYKVLFDRKESGYFVGRTQYDSPEVDNEVLVPADSNYVRLGDFAHVKITDASDFDLYGEVVTLEAVH</sequence>
<dbReference type="Pfam" id="PF18693">
    <property type="entry name" value="TRAM_2"/>
    <property type="match status" value="1"/>
</dbReference>
<evidence type="ECO:0000256" key="3">
    <source>
        <dbReference type="ARBA" id="ARBA00022679"/>
    </source>
</evidence>
<dbReference type="GO" id="GO:0005829">
    <property type="term" value="C:cytosol"/>
    <property type="evidence" value="ECO:0007669"/>
    <property type="project" value="TreeGrafter"/>
</dbReference>
<keyword evidence="13" id="KW-1185">Reference proteome</keyword>
<comment type="caution">
    <text evidence="12">The sequence shown here is derived from an EMBL/GenBank/DDBJ whole genome shotgun (WGS) entry which is preliminary data.</text>
</comment>
<feature type="binding site" evidence="8">
    <location>
        <position position="151"/>
    </location>
    <ligand>
        <name>[4Fe-4S] cluster</name>
        <dbReference type="ChEBI" id="CHEBI:49883"/>
        <label>2</label>
        <note>4Fe-4S-S-AdoMet</note>
    </ligand>
</feature>
<dbReference type="InterPro" id="IPR006638">
    <property type="entry name" value="Elp3/MiaA/NifB-like_rSAM"/>
</dbReference>
<keyword evidence="5 8" id="KW-0479">Metal-binding</keyword>
<keyword evidence="12" id="KW-0687">Ribonucleoprotein</keyword>
<proteinExistence type="inferred from homology"/>
<feature type="domain" description="Radical SAM core" evidence="11">
    <location>
        <begin position="137"/>
        <end position="367"/>
    </location>
</feature>
<dbReference type="InterPro" id="IPR012340">
    <property type="entry name" value="NA-bd_OB-fold"/>
</dbReference>
<comment type="function">
    <text evidence="8">Catalyzes the methylthiolation of an aspartic acid residue of ribosomal protein uS12.</text>
</comment>
<dbReference type="GO" id="GO:0051539">
    <property type="term" value="F:4 iron, 4 sulfur cluster binding"/>
    <property type="evidence" value="ECO:0007669"/>
    <property type="project" value="UniProtKB-UniRule"/>
</dbReference>
<dbReference type="Gene3D" id="3.40.50.12160">
    <property type="entry name" value="Methylthiotransferase, N-terminal domain"/>
    <property type="match status" value="1"/>
</dbReference>
<feature type="binding site" evidence="8">
    <location>
        <position position="18"/>
    </location>
    <ligand>
        <name>[4Fe-4S] cluster</name>
        <dbReference type="ChEBI" id="CHEBI:49883"/>
        <label>1</label>
    </ligand>
</feature>
<accession>A0A3D8L949</accession>
<comment type="cofactor">
    <cofactor evidence="8">
        <name>[4Fe-4S] cluster</name>
        <dbReference type="ChEBI" id="CHEBI:49883"/>
    </cofactor>
    <text evidence="8">Binds 2 [4Fe-4S] clusters. One cluster is coordinated with 3 cysteines and an exchangeable S-adenosyl-L-methionine.</text>
</comment>
<keyword evidence="7 8" id="KW-0411">Iron-sulfur</keyword>
<dbReference type="Pfam" id="PF04055">
    <property type="entry name" value="Radical_SAM"/>
    <property type="match status" value="1"/>
</dbReference>
<dbReference type="EC" id="2.8.4.4" evidence="8"/>
<dbReference type="SMART" id="SM00729">
    <property type="entry name" value="Elp3"/>
    <property type="match status" value="1"/>
</dbReference>
<evidence type="ECO:0000256" key="1">
    <source>
        <dbReference type="ARBA" id="ARBA00022485"/>
    </source>
</evidence>
<keyword evidence="6 8" id="KW-0408">Iron</keyword>